<dbReference type="GO" id="GO:0008757">
    <property type="term" value="F:S-adenosylmethionine-dependent methyltransferase activity"/>
    <property type="evidence" value="ECO:0007669"/>
    <property type="project" value="InterPro"/>
</dbReference>
<dbReference type="SUPFAM" id="SSF53335">
    <property type="entry name" value="S-adenosyl-L-methionine-dependent methyltransferases"/>
    <property type="match status" value="1"/>
</dbReference>
<sequence length="277" mass="31181">MSITSTQQRLAEAVRRGRQFWDSGPGAALWRAERACLGPHCEQHHGALSLQLGMAPLISDMSPIRHALEWAPSAALARQPNTLICAPERLPLADDSLDLTVVHHLLEAVERPHQVLQEAARVTRADGRLVVFGWHPYAPTGGVPRRHQPPWQRAWRTPRRLRDWLEFVDFEIERVDYCGFRLPWRSARNRRLETFGRRYNVPLGQAYLLIARRRALPVQPIALREPTLVGAKSGAWLGLARHHLQAPTREAAGATGSPTARSLQDAAVRRLETSHDA</sequence>
<reference evidence="3" key="1">
    <citation type="submission" date="2024-06" db="EMBL/GenBank/DDBJ databases">
        <title>Complete genome of Salinicola endophyticus HNIBRBA4755.</title>
        <authorList>
            <person name="Shin S.Y."/>
            <person name="Kang H."/>
            <person name="Song J."/>
        </authorList>
    </citation>
    <scope>NUCLEOTIDE SEQUENCE</scope>
    <source>
        <strain evidence="3">HNIBRBA4755</strain>
    </source>
</reference>
<evidence type="ECO:0000313" key="3">
    <source>
        <dbReference type="EMBL" id="XCJ77817.1"/>
    </source>
</evidence>
<evidence type="ECO:0000259" key="2">
    <source>
        <dbReference type="Pfam" id="PF08241"/>
    </source>
</evidence>
<dbReference type="EMBL" id="CP159578">
    <property type="protein sequence ID" value="XCJ77817.1"/>
    <property type="molecule type" value="Genomic_DNA"/>
</dbReference>
<accession>A0AB74U3A6</accession>
<organism evidence="3">
    <name type="scientific">Salinicola endophyticus</name>
    <dbReference type="NCBI Taxonomy" id="1949083"/>
    <lineage>
        <taxon>Bacteria</taxon>
        <taxon>Pseudomonadati</taxon>
        <taxon>Pseudomonadota</taxon>
        <taxon>Gammaproteobacteria</taxon>
        <taxon>Oceanospirillales</taxon>
        <taxon>Halomonadaceae</taxon>
        <taxon>Salinicola</taxon>
    </lineage>
</organism>
<feature type="compositionally biased region" description="Basic and acidic residues" evidence="1">
    <location>
        <begin position="267"/>
        <end position="277"/>
    </location>
</feature>
<dbReference type="RefSeq" id="WP_353978858.1">
    <property type="nucleotide sequence ID" value="NZ_CP159578.1"/>
</dbReference>
<keyword evidence="3" id="KW-0808">Transferase</keyword>
<proteinExistence type="predicted"/>
<protein>
    <submittedName>
        <fullName evidence="3">Class I SAM-dependent methyltransferase</fullName>
    </submittedName>
</protein>
<dbReference type="AlphaFoldDB" id="A0AB74U3A6"/>
<dbReference type="Pfam" id="PF08241">
    <property type="entry name" value="Methyltransf_11"/>
    <property type="match status" value="1"/>
</dbReference>
<feature type="domain" description="Methyltransferase type 11" evidence="2">
    <location>
        <begin position="77"/>
        <end position="131"/>
    </location>
</feature>
<dbReference type="Gene3D" id="3.40.50.150">
    <property type="entry name" value="Vaccinia Virus protein VP39"/>
    <property type="match status" value="1"/>
</dbReference>
<evidence type="ECO:0000256" key="1">
    <source>
        <dbReference type="SAM" id="MobiDB-lite"/>
    </source>
</evidence>
<dbReference type="InterPro" id="IPR029063">
    <property type="entry name" value="SAM-dependent_MTases_sf"/>
</dbReference>
<keyword evidence="3" id="KW-0489">Methyltransferase</keyword>
<gene>
    <name evidence="3" type="ORF">ABV408_10135</name>
</gene>
<name>A0AB74U3A6_9GAMM</name>
<dbReference type="InterPro" id="IPR013216">
    <property type="entry name" value="Methyltransf_11"/>
</dbReference>
<dbReference type="GO" id="GO:0032259">
    <property type="term" value="P:methylation"/>
    <property type="evidence" value="ECO:0007669"/>
    <property type="project" value="UniProtKB-KW"/>
</dbReference>
<feature type="region of interest" description="Disordered" evidence="1">
    <location>
        <begin position="248"/>
        <end position="277"/>
    </location>
</feature>